<protein>
    <submittedName>
        <fullName evidence="2">Nucleotidyltransferase family protein</fullName>
    </submittedName>
</protein>
<keyword evidence="2" id="KW-0808">Transferase</keyword>
<dbReference type="Proteomes" id="UP000306740">
    <property type="component" value="Unassembled WGS sequence"/>
</dbReference>
<dbReference type="OrthoDB" id="4427994at2"/>
<dbReference type="EMBL" id="VDFR01000057">
    <property type="protein sequence ID" value="TNC46390.1"/>
    <property type="molecule type" value="Genomic_DNA"/>
</dbReference>
<dbReference type="AlphaFoldDB" id="A0A5C4M9L3"/>
<dbReference type="GO" id="GO:0016779">
    <property type="term" value="F:nucleotidyltransferase activity"/>
    <property type="evidence" value="ECO:0007669"/>
    <property type="project" value="UniProtKB-ARBA"/>
</dbReference>
<accession>A0A5C4M9L3</accession>
<dbReference type="InterPro" id="IPR029044">
    <property type="entry name" value="Nucleotide-diphossugar_trans"/>
</dbReference>
<reference evidence="2 4" key="1">
    <citation type="submission" date="2019-05" db="EMBL/GenBank/DDBJ databases">
        <title>Mumia sp. nov., isolated from the intestinal contents of plateau pika (Ochotona curzoniae) in the Qinghai-Tibet plateau of China.</title>
        <authorList>
            <person name="Tian Z."/>
        </authorList>
    </citation>
    <scope>NUCLEOTIDE SEQUENCE [LARGE SCALE GENOMIC DNA]</scope>
    <source>
        <strain evidence="4">527</strain>
        <strain evidence="2">Z527</strain>
    </source>
</reference>
<dbReference type="RefSeq" id="WP_139106012.1">
    <property type="nucleotide sequence ID" value="NZ_VDFR01000057.1"/>
</dbReference>
<evidence type="ECO:0000313" key="2">
    <source>
        <dbReference type="EMBL" id="TNC29278.1"/>
    </source>
</evidence>
<gene>
    <name evidence="3" type="ORF">FHE65_13265</name>
    <name evidence="2" type="ORF">FHE65_33700</name>
</gene>
<comment type="caution">
    <text evidence="2">The sequence shown here is derived from an EMBL/GenBank/DDBJ whole genome shotgun (WGS) entry which is preliminary data.</text>
</comment>
<organism evidence="2 4">
    <name type="scientific">Mumia zhuanghuii</name>
    <dbReference type="NCBI Taxonomy" id="2585211"/>
    <lineage>
        <taxon>Bacteria</taxon>
        <taxon>Bacillati</taxon>
        <taxon>Actinomycetota</taxon>
        <taxon>Actinomycetes</taxon>
        <taxon>Propionibacteriales</taxon>
        <taxon>Nocardioidaceae</taxon>
        <taxon>Mumia</taxon>
    </lineage>
</organism>
<dbReference type="InterPro" id="IPR025877">
    <property type="entry name" value="MobA-like_NTP_Trfase"/>
</dbReference>
<sequence>MTRSRVTGVVLAAGEGRRMGMPKALVDTGDGTSWLTRTVREVLAGGCTEVLVVVGAEAPRVQASYAGPPVTFAVSEHWERGMAASLRTALETVAAAEDPADAALIMLVDLPDVGADVVRRVVDQAGSLESAEDRAAVLARASYDGRPGHPVLVGRTHWAAMAATSSGDEGGRRYLAAHGTVLIECGDLATGRDQDAPPGTSGPE</sequence>
<name>A0A5C4M9L3_9ACTN</name>
<dbReference type="PANTHER" id="PTHR43777:SF1">
    <property type="entry name" value="MOLYBDENUM COFACTOR CYTIDYLYLTRANSFERASE"/>
    <property type="match status" value="1"/>
</dbReference>
<dbReference type="Pfam" id="PF12804">
    <property type="entry name" value="NTP_transf_3"/>
    <property type="match status" value="1"/>
</dbReference>
<evidence type="ECO:0000313" key="4">
    <source>
        <dbReference type="Proteomes" id="UP000306740"/>
    </source>
</evidence>
<dbReference type="EMBL" id="VDFR01000232">
    <property type="protein sequence ID" value="TNC29278.1"/>
    <property type="molecule type" value="Genomic_DNA"/>
</dbReference>
<proteinExistence type="predicted"/>
<evidence type="ECO:0000259" key="1">
    <source>
        <dbReference type="Pfam" id="PF12804"/>
    </source>
</evidence>
<dbReference type="PANTHER" id="PTHR43777">
    <property type="entry name" value="MOLYBDENUM COFACTOR CYTIDYLYLTRANSFERASE"/>
    <property type="match status" value="1"/>
</dbReference>
<evidence type="ECO:0000313" key="3">
    <source>
        <dbReference type="EMBL" id="TNC46390.1"/>
    </source>
</evidence>
<dbReference type="CDD" id="cd04182">
    <property type="entry name" value="GT_2_like_f"/>
    <property type="match status" value="1"/>
</dbReference>
<dbReference type="SUPFAM" id="SSF53448">
    <property type="entry name" value="Nucleotide-diphospho-sugar transferases"/>
    <property type="match status" value="1"/>
</dbReference>
<feature type="domain" description="MobA-like NTP transferase" evidence="1">
    <location>
        <begin position="8"/>
        <end position="179"/>
    </location>
</feature>
<dbReference type="Gene3D" id="3.90.550.10">
    <property type="entry name" value="Spore Coat Polysaccharide Biosynthesis Protein SpsA, Chain A"/>
    <property type="match status" value="1"/>
</dbReference>